<dbReference type="GO" id="GO:0006364">
    <property type="term" value="P:rRNA processing"/>
    <property type="evidence" value="ECO:0007669"/>
    <property type="project" value="InterPro"/>
</dbReference>
<dbReference type="InterPro" id="IPR056750">
    <property type="entry name" value="RRM_ESF1"/>
</dbReference>
<sequence length="620" mass="71778">MEDVTKDERFAHVTWDPKFRSMPIRDRKVKIDNRFKAMFTDPSFQVDFTVDKRGRPFHRTTEENLREFYDLSSDDEEEQSNLNATGEKDTDEEEEIRIDLARGQGNLPTSESDDSEWSLESDDEGIDSNWTELDAGAPKAEVSTRRLALCNMDWSRISARDLYVLFNSFKPVTGVVHSVRIYPSEFGLKRMAEEEIAGPPELKNDVDDPEADFELVKGSQRWLHQMAKMRQYEISRLRYYYAVIDCDSADTAEAIYNNCDGNEYQSSLMKIDLRFIPDSMVFDESLAKDTAELVDCSDTYKPVHFQTAAVSQTKVKLSWDDNDFHRKEKIQQAFSAEAIINEDDYCDLLASSSGSDSEEAENAEALSVAESETVSVMSSRKQNQAEMYRQLLESIESKKNRRKKTSEQNGDLSNDEKGDYDLEVTFEPALESKAEEIKSKRKRESETLTPWQRYLQKRKEVRRLRRMERRRLREEANERKYESNPESDNERKTDGGSGEYSPKMGVLHNGPTTDELELLLADEDQKEHYHLKNLIREARQMGKNRNEAPSEESQFKMNVCDKRFDAIYTSHLFNIDPSDPSFKKTKGTEALLEEKRRRAKRRNDDEDILPSLGKKSSNGN</sequence>
<feature type="region of interest" description="Disordered" evidence="5">
    <location>
        <begin position="350"/>
        <end position="422"/>
    </location>
</feature>
<evidence type="ECO:0000256" key="1">
    <source>
        <dbReference type="ARBA" id="ARBA00004604"/>
    </source>
</evidence>
<protein>
    <submittedName>
        <fullName evidence="8">NUC153 domain containing protein</fullName>
    </submittedName>
</protein>
<keyword evidence="4" id="KW-0539">Nucleus</keyword>
<dbReference type="GO" id="GO:0003723">
    <property type="term" value="F:RNA binding"/>
    <property type="evidence" value="ECO:0007669"/>
    <property type="project" value="TreeGrafter"/>
</dbReference>
<comment type="similarity">
    <text evidence="2">Belongs to the ESF1 family.</text>
</comment>
<dbReference type="EMBL" id="HG806042">
    <property type="protein sequence ID" value="CDW56464.1"/>
    <property type="molecule type" value="Genomic_DNA"/>
</dbReference>
<reference evidence="8" key="1">
    <citation type="submission" date="2014-01" db="EMBL/GenBank/DDBJ databases">
        <authorList>
            <person name="Aslett M."/>
        </authorList>
    </citation>
    <scope>NUCLEOTIDE SEQUENCE</scope>
</reference>
<dbReference type="Proteomes" id="UP000030665">
    <property type="component" value="Unassembled WGS sequence"/>
</dbReference>
<feature type="domain" description="ESF1 RRM" evidence="7">
    <location>
        <begin position="144"/>
        <end position="286"/>
    </location>
</feature>
<dbReference type="Pfam" id="PF08159">
    <property type="entry name" value="NUC153"/>
    <property type="match status" value="2"/>
</dbReference>
<evidence type="ECO:0000256" key="5">
    <source>
        <dbReference type="SAM" id="MobiDB-lite"/>
    </source>
</evidence>
<dbReference type="AlphaFoldDB" id="A0A077Z9K4"/>
<keyword evidence="3" id="KW-0175">Coiled coil</keyword>
<dbReference type="PANTHER" id="PTHR12202">
    <property type="entry name" value="ESF1 HOMOLOG"/>
    <property type="match status" value="1"/>
</dbReference>
<evidence type="ECO:0000256" key="3">
    <source>
        <dbReference type="ARBA" id="ARBA00023054"/>
    </source>
</evidence>
<dbReference type="OrthoDB" id="431825at2759"/>
<feature type="compositionally biased region" description="Basic and acidic residues" evidence="5">
    <location>
        <begin position="473"/>
        <end position="494"/>
    </location>
</feature>
<feature type="domain" description="NUC153" evidence="6">
    <location>
        <begin position="32"/>
        <end position="47"/>
    </location>
</feature>
<name>A0A077Z9K4_TRITR</name>
<feature type="compositionally biased region" description="Acidic residues" evidence="5">
    <location>
        <begin position="111"/>
        <end position="126"/>
    </location>
</feature>
<feature type="domain" description="NUC153" evidence="6">
    <location>
        <begin position="561"/>
        <end position="588"/>
    </location>
</feature>
<evidence type="ECO:0000256" key="4">
    <source>
        <dbReference type="ARBA" id="ARBA00023242"/>
    </source>
</evidence>
<feature type="compositionally biased region" description="Low complexity" evidence="5">
    <location>
        <begin position="363"/>
        <end position="372"/>
    </location>
</feature>
<dbReference type="STRING" id="36087.A0A077Z9K4"/>
<dbReference type="InterPro" id="IPR012580">
    <property type="entry name" value="NUC153"/>
</dbReference>
<proteinExistence type="inferred from homology"/>
<evidence type="ECO:0000259" key="7">
    <source>
        <dbReference type="Pfam" id="PF25121"/>
    </source>
</evidence>
<evidence type="ECO:0000259" key="6">
    <source>
        <dbReference type="Pfam" id="PF08159"/>
    </source>
</evidence>
<dbReference type="InterPro" id="IPR039754">
    <property type="entry name" value="Esf1"/>
</dbReference>
<dbReference type="GO" id="GO:0005730">
    <property type="term" value="C:nucleolus"/>
    <property type="evidence" value="ECO:0007669"/>
    <property type="project" value="UniProtKB-SubCell"/>
</dbReference>
<gene>
    <name evidence="8" type="ORF">TTRE_0000474401</name>
</gene>
<feature type="region of interest" description="Disordered" evidence="5">
    <location>
        <begin position="70"/>
        <end position="131"/>
    </location>
</feature>
<evidence type="ECO:0000313" key="8">
    <source>
        <dbReference type="EMBL" id="CDW56464.1"/>
    </source>
</evidence>
<reference evidence="8" key="2">
    <citation type="submission" date="2014-03" db="EMBL/GenBank/DDBJ databases">
        <title>The whipworm genome and dual-species transcriptomics of an intimate host-pathogen interaction.</title>
        <authorList>
            <person name="Foth B.J."/>
            <person name="Tsai I.J."/>
            <person name="Reid A.J."/>
            <person name="Bancroft A.J."/>
            <person name="Nichol S."/>
            <person name="Tracey A."/>
            <person name="Holroyd N."/>
            <person name="Cotton J.A."/>
            <person name="Stanley E.J."/>
            <person name="Zarowiecki M."/>
            <person name="Liu J.Z."/>
            <person name="Huckvale T."/>
            <person name="Cooper P.J."/>
            <person name="Grencis R.K."/>
            <person name="Berriman M."/>
        </authorList>
    </citation>
    <scope>NUCLEOTIDE SEQUENCE [LARGE SCALE GENOMIC DNA]</scope>
</reference>
<feature type="region of interest" description="Disordered" evidence="5">
    <location>
        <begin position="576"/>
        <end position="620"/>
    </location>
</feature>
<accession>A0A077Z9K4</accession>
<dbReference type="PANTHER" id="PTHR12202:SF0">
    <property type="entry name" value="ESF1 HOMOLOG"/>
    <property type="match status" value="1"/>
</dbReference>
<keyword evidence="9" id="KW-1185">Reference proteome</keyword>
<evidence type="ECO:0000313" key="9">
    <source>
        <dbReference type="Proteomes" id="UP000030665"/>
    </source>
</evidence>
<feature type="compositionally biased region" description="Polar residues" evidence="5">
    <location>
        <begin position="373"/>
        <end position="385"/>
    </location>
</feature>
<dbReference type="Pfam" id="PF25121">
    <property type="entry name" value="RRM_ESF1"/>
    <property type="match status" value="1"/>
</dbReference>
<feature type="region of interest" description="Disordered" evidence="5">
    <location>
        <begin position="473"/>
        <end position="508"/>
    </location>
</feature>
<evidence type="ECO:0000256" key="2">
    <source>
        <dbReference type="ARBA" id="ARBA00009087"/>
    </source>
</evidence>
<comment type="subcellular location">
    <subcellularLocation>
        <location evidence="1">Nucleus</location>
        <location evidence="1">Nucleolus</location>
    </subcellularLocation>
</comment>
<organism evidence="8 9">
    <name type="scientific">Trichuris trichiura</name>
    <name type="common">Whipworm</name>
    <name type="synonym">Trichocephalus trichiurus</name>
    <dbReference type="NCBI Taxonomy" id="36087"/>
    <lineage>
        <taxon>Eukaryota</taxon>
        <taxon>Metazoa</taxon>
        <taxon>Ecdysozoa</taxon>
        <taxon>Nematoda</taxon>
        <taxon>Enoplea</taxon>
        <taxon>Dorylaimia</taxon>
        <taxon>Trichinellida</taxon>
        <taxon>Trichuridae</taxon>
        <taxon>Trichuris</taxon>
    </lineage>
</organism>